<organism evidence="1 2">
    <name type="scientific">Echria macrotheca</name>
    <dbReference type="NCBI Taxonomy" id="438768"/>
    <lineage>
        <taxon>Eukaryota</taxon>
        <taxon>Fungi</taxon>
        <taxon>Dikarya</taxon>
        <taxon>Ascomycota</taxon>
        <taxon>Pezizomycotina</taxon>
        <taxon>Sordariomycetes</taxon>
        <taxon>Sordariomycetidae</taxon>
        <taxon>Sordariales</taxon>
        <taxon>Schizotheciaceae</taxon>
        <taxon>Echria</taxon>
    </lineage>
</organism>
<dbReference type="EMBL" id="MU839836">
    <property type="protein sequence ID" value="KAK1754198.1"/>
    <property type="molecule type" value="Genomic_DNA"/>
</dbReference>
<accession>A0AAJ0F8A9</accession>
<dbReference type="InterPro" id="IPR015797">
    <property type="entry name" value="NUDIX_hydrolase-like_dom_sf"/>
</dbReference>
<dbReference type="AlphaFoldDB" id="A0AAJ0F8A9"/>
<keyword evidence="2" id="KW-1185">Reference proteome</keyword>
<dbReference type="SUPFAM" id="SSF55811">
    <property type="entry name" value="Nudix"/>
    <property type="match status" value="1"/>
</dbReference>
<reference evidence="1" key="1">
    <citation type="submission" date="2023-06" db="EMBL/GenBank/DDBJ databases">
        <title>Genome-scale phylogeny and comparative genomics of the fungal order Sordariales.</title>
        <authorList>
            <consortium name="Lawrence Berkeley National Laboratory"/>
            <person name="Hensen N."/>
            <person name="Bonometti L."/>
            <person name="Westerberg I."/>
            <person name="Brannstrom I.O."/>
            <person name="Guillou S."/>
            <person name="Cros-Aarteil S."/>
            <person name="Calhoun S."/>
            <person name="Haridas S."/>
            <person name="Kuo A."/>
            <person name="Mondo S."/>
            <person name="Pangilinan J."/>
            <person name="Riley R."/>
            <person name="Labutti K."/>
            <person name="Andreopoulos B."/>
            <person name="Lipzen A."/>
            <person name="Chen C."/>
            <person name="Yanf M."/>
            <person name="Daum C."/>
            <person name="Ng V."/>
            <person name="Clum A."/>
            <person name="Steindorff A."/>
            <person name="Ohm R."/>
            <person name="Martin F."/>
            <person name="Silar P."/>
            <person name="Natvig D."/>
            <person name="Lalanne C."/>
            <person name="Gautier V."/>
            <person name="Ament-Velasquez S.L."/>
            <person name="Kruys A."/>
            <person name="Hutchinson M.I."/>
            <person name="Powell A.J."/>
            <person name="Barry K."/>
            <person name="Miller A.N."/>
            <person name="Grigoriev I.V."/>
            <person name="Debuchy R."/>
            <person name="Gladieux P."/>
            <person name="Thoren M.H."/>
            <person name="Johannesson H."/>
        </authorList>
    </citation>
    <scope>NUCLEOTIDE SEQUENCE</scope>
    <source>
        <strain evidence="1">PSN4</strain>
    </source>
</reference>
<comment type="caution">
    <text evidence="1">The sequence shown here is derived from an EMBL/GenBank/DDBJ whole genome shotgun (WGS) entry which is preliminary data.</text>
</comment>
<name>A0AAJ0F8A9_9PEZI</name>
<dbReference type="Gene3D" id="3.90.79.10">
    <property type="entry name" value="Nucleoside Triphosphate Pyrophosphohydrolase"/>
    <property type="match status" value="1"/>
</dbReference>
<protein>
    <submittedName>
        <fullName evidence="1">NUDIX domain-containing protein</fullName>
    </submittedName>
</protein>
<gene>
    <name evidence="1" type="ORF">QBC47DRAFT_429804</name>
</gene>
<evidence type="ECO:0000313" key="1">
    <source>
        <dbReference type="EMBL" id="KAK1754198.1"/>
    </source>
</evidence>
<evidence type="ECO:0000313" key="2">
    <source>
        <dbReference type="Proteomes" id="UP001239445"/>
    </source>
</evidence>
<sequence length="307" mass="35288">MASPALTEQLQFFRALVEKVDNVRDEDLKLKWKLRFPHPYDDRIWGYPDDDVVTELLQPSDKYIVDETCKCVYVKDSSEGRDTANAISQAFQEITDAAIKANKFANVLHGRHSEKHSIAGAEEIEFERFTTPLLGLATKGVSVIAYELNPDLSFNFWVQHRGLNVFSPNMLDVTVAGCVRARQEPWDSIVEEAKEEASFTEKQLREHATEIEELTYYRRIPETGMLIFGIMYSYDMLLPEGVEPVPSSPEVTEFQRMSTQELIEAMKRGRFRPGANPLIIDFFIRHKIIPEDDDLVRRLHRPLPVPS</sequence>
<dbReference type="Proteomes" id="UP001239445">
    <property type="component" value="Unassembled WGS sequence"/>
</dbReference>
<proteinExistence type="predicted"/>